<accession>A0AAD9PK75</accession>
<dbReference type="EMBL" id="JALLKP010000003">
    <property type="protein sequence ID" value="KAK2195883.1"/>
    <property type="molecule type" value="Genomic_DNA"/>
</dbReference>
<proteinExistence type="predicted"/>
<organism evidence="1 2">
    <name type="scientific">Babesia duncani</name>
    <dbReference type="NCBI Taxonomy" id="323732"/>
    <lineage>
        <taxon>Eukaryota</taxon>
        <taxon>Sar</taxon>
        <taxon>Alveolata</taxon>
        <taxon>Apicomplexa</taxon>
        <taxon>Aconoidasida</taxon>
        <taxon>Piroplasmida</taxon>
        <taxon>Babesiidae</taxon>
        <taxon>Babesia</taxon>
    </lineage>
</organism>
<dbReference type="GeneID" id="94336779"/>
<dbReference type="RefSeq" id="XP_067802726.1">
    <property type="nucleotide sequence ID" value="XM_067947504.1"/>
</dbReference>
<dbReference type="KEGG" id="bdw:94336779"/>
<gene>
    <name evidence="1" type="ORF">BdWA1_002481</name>
</gene>
<evidence type="ECO:0000313" key="1">
    <source>
        <dbReference type="EMBL" id="KAK2195883.1"/>
    </source>
</evidence>
<dbReference type="AlphaFoldDB" id="A0AAD9PK75"/>
<comment type="caution">
    <text evidence="1">The sequence shown here is derived from an EMBL/GenBank/DDBJ whole genome shotgun (WGS) entry which is preliminary data.</text>
</comment>
<evidence type="ECO:0000313" key="2">
    <source>
        <dbReference type="Proteomes" id="UP001214638"/>
    </source>
</evidence>
<name>A0AAD9PK75_9APIC</name>
<reference evidence="1" key="1">
    <citation type="journal article" date="2023" name="Nat. Microbiol.">
        <title>Babesia duncani multi-omics identifies virulence factors and drug targets.</title>
        <authorList>
            <person name="Singh P."/>
            <person name="Lonardi S."/>
            <person name="Liang Q."/>
            <person name="Vydyam P."/>
            <person name="Khabirova E."/>
            <person name="Fang T."/>
            <person name="Gihaz S."/>
            <person name="Thekkiniath J."/>
            <person name="Munshi M."/>
            <person name="Abel S."/>
            <person name="Ciampossin L."/>
            <person name="Batugedara G."/>
            <person name="Gupta M."/>
            <person name="Lu X.M."/>
            <person name="Lenz T."/>
            <person name="Chakravarty S."/>
            <person name="Cornillot E."/>
            <person name="Hu Y."/>
            <person name="Ma W."/>
            <person name="Gonzalez L.M."/>
            <person name="Sanchez S."/>
            <person name="Estrada K."/>
            <person name="Sanchez-Flores A."/>
            <person name="Montero E."/>
            <person name="Harb O.S."/>
            <person name="Le Roch K.G."/>
            <person name="Mamoun C.B."/>
        </authorList>
    </citation>
    <scope>NUCLEOTIDE SEQUENCE</scope>
    <source>
        <strain evidence="1">WA1</strain>
    </source>
</reference>
<keyword evidence="2" id="KW-1185">Reference proteome</keyword>
<dbReference type="Proteomes" id="UP001214638">
    <property type="component" value="Unassembled WGS sequence"/>
</dbReference>
<sequence>MAFSGDARSLISAKQYLASIKNCVRYTSGLFKLYNEFDQALLVPDIVGASRLIYEASEVIVEMCSSLDCLVNYKLRRDAVASNVFYQVKTNYRNKMTSSMLQNPLVNYHNTTKATDTSSELDMDACMQLYESVIADFNKKDQCLIEESKSFIFNITNEWYKRYERVSTIVFNISFYWFNFDSVTINDCFKMNTASSKLPLTFEDYLGILVRLDLVKYYWEMLKFVAKAQLAIDYTIQEIPERAADALLERIYKNVPYQWNVKYASSNEAECYLNVSFSRISKVSTLISTMQTFLEKSSFTAFTISSDKAKDFTDELLKMTFNHKVHVSYARETIKDGFKMVQEFCKAASEFNISLSPEYWSSCYIESTLLMLQEDILHHVQTCTANQHIVQDNGHTNNVDANATVYENRNFYIKSDNKLLNDVVAHFTRRVKGVENVVKNLQWLHDQSEESKHVIISNYMHLIISFIIYACTYPSACYKDCKPFGDEVISKLIKTCSDIGHKCATLYIMVTPCAFRDYIQSAHDMVKKSDKLIMEQVHHHVRMFSLYLGNVCYFSRILRMAPYIAMDCFETLEANNKCIRESFHFSDFQPTLIRMQTHICTQITAFNRQCLQKLLTMEINTLQENPQNFGNCIIQWVHMLKESYIQDLSKHLYEYLFSLVIDLCFCTIPEMVLDFFELLNYQITQETVSGTISCLCKVGNMLEELTEQLTEFKPTNKIQYGLFQNALLLDRTIIEQGSQHFNKHDLNRVSKLMRQLESMTM</sequence>
<protein>
    <submittedName>
        <fullName evidence="1">Uncharacterized protein</fullName>
    </submittedName>
</protein>